<dbReference type="InterPro" id="IPR001300">
    <property type="entry name" value="Peptidase_C2_calpain_cat"/>
</dbReference>
<evidence type="ECO:0000256" key="1">
    <source>
        <dbReference type="PROSITE-ProRule" id="PRU00239"/>
    </source>
</evidence>
<feature type="active site" evidence="1">
    <location>
        <position position="451"/>
    </location>
</feature>
<dbReference type="InterPro" id="IPR036689">
    <property type="entry name" value="ESAT-6-like_sf"/>
</dbReference>
<evidence type="ECO:0000313" key="5">
    <source>
        <dbReference type="Proteomes" id="UP001304769"/>
    </source>
</evidence>
<organism evidence="4 5">
    <name type="scientific">Sinomonas terricola</name>
    <dbReference type="NCBI Taxonomy" id="3110330"/>
    <lineage>
        <taxon>Bacteria</taxon>
        <taxon>Bacillati</taxon>
        <taxon>Actinomycetota</taxon>
        <taxon>Actinomycetes</taxon>
        <taxon>Micrococcales</taxon>
        <taxon>Micrococcaceae</taxon>
        <taxon>Sinomonas</taxon>
    </lineage>
</organism>
<dbReference type="InterPro" id="IPR038765">
    <property type="entry name" value="Papain-like_cys_pep_sf"/>
</dbReference>
<evidence type="ECO:0000313" key="4">
    <source>
        <dbReference type="EMBL" id="MEA5453570.1"/>
    </source>
</evidence>
<name>A0ABU5T1P9_9MICC</name>
<feature type="active site" evidence="1">
    <location>
        <position position="278"/>
    </location>
</feature>
<accession>A0ABU5T1P9</accession>
<keyword evidence="1" id="KW-0645">Protease</keyword>
<keyword evidence="1" id="KW-0788">Thiol protease</keyword>
<dbReference type="Gene3D" id="1.10.287.1060">
    <property type="entry name" value="ESAT-6-like"/>
    <property type="match status" value="1"/>
</dbReference>
<dbReference type="Proteomes" id="UP001304769">
    <property type="component" value="Unassembled WGS sequence"/>
</dbReference>
<keyword evidence="1" id="KW-0378">Hydrolase</keyword>
<sequence length="479" mass="51067">MGHKVGADVEALRSAGRSMIARAGGLEQCSRELDRIAQLETVWAGQDTDSFQAAWFRGTRPQLTAVVAAVRSAGETMLRNADAQEAVSNDLGAELAPIPTPRPDPNADHSVPRYPNQGQADLTDAQLRDLKDKLRDATDITTGDDFVGNGGDIASLRDALAKLSPAELNQFLASLSDDELRRLGQTVGGDNSGLFGGGTNAFDRQDLLDQLLSKASPDQARRVESLIPWYQPDAQAMGDQAHGQTGDHSNAWMTPNGPVISDHPQGPADIRQGGYGTCVVDSSAGALVNADPNWAKDHVVENANGTVSVKLYEDGHEHWVTVSKDLPDDGSGGQKGAKPGPGGNWNAYVEKALAQVYADDDSNDGPGDKTYGPGNYRAIEGNYGPDVLKYLTPQGTTQDHDPGTLWQAAHDGRPAIVSTFGTKPDGAPDGYVAGHEFFVVGTDGDKVILQNPWGPTETKLVITQDQYSKYFQNATVVNR</sequence>
<comment type="caution">
    <text evidence="4">The sequence shown here is derived from an EMBL/GenBank/DDBJ whole genome shotgun (WGS) entry which is preliminary data.</text>
</comment>
<feature type="active site" evidence="1">
    <location>
        <position position="435"/>
    </location>
</feature>
<protein>
    <recommendedName>
        <fullName evidence="3">Calpain catalytic domain-containing protein</fullName>
    </recommendedName>
</protein>
<evidence type="ECO:0000259" key="3">
    <source>
        <dbReference type="PROSITE" id="PS50203"/>
    </source>
</evidence>
<dbReference type="SUPFAM" id="SSF54001">
    <property type="entry name" value="Cysteine proteinases"/>
    <property type="match status" value="1"/>
</dbReference>
<dbReference type="PROSITE" id="PS50203">
    <property type="entry name" value="CALPAIN_CAT"/>
    <property type="match status" value="1"/>
</dbReference>
<feature type="compositionally biased region" description="Gly residues" evidence="2">
    <location>
        <begin position="330"/>
        <end position="343"/>
    </location>
</feature>
<dbReference type="RefSeq" id="WP_323277323.1">
    <property type="nucleotide sequence ID" value="NZ_JAYGGQ010000001.1"/>
</dbReference>
<feature type="region of interest" description="Disordered" evidence="2">
    <location>
        <begin position="325"/>
        <end position="345"/>
    </location>
</feature>
<reference evidence="4 5" key="1">
    <citation type="submission" date="2023-12" db="EMBL/GenBank/DDBJ databases">
        <title>Sinomonas terricola sp. nov, isolated from litchi orchard soil in Guangdong, PR China.</title>
        <authorList>
            <person name="Jiaxin W."/>
            <person name="Yang Z."/>
            <person name="Honghui Z."/>
        </authorList>
    </citation>
    <scope>NUCLEOTIDE SEQUENCE [LARGE SCALE GENOMIC DNA]</scope>
    <source>
        <strain evidence="4 5">JGH33</strain>
    </source>
</reference>
<dbReference type="SUPFAM" id="SSF140453">
    <property type="entry name" value="EsxAB dimer-like"/>
    <property type="match status" value="1"/>
</dbReference>
<feature type="domain" description="Calpain catalytic" evidence="3">
    <location>
        <begin position="227"/>
        <end position="457"/>
    </location>
</feature>
<dbReference type="EMBL" id="JAYGGQ010000001">
    <property type="protein sequence ID" value="MEA5453570.1"/>
    <property type="molecule type" value="Genomic_DNA"/>
</dbReference>
<proteinExistence type="predicted"/>
<feature type="region of interest" description="Disordered" evidence="2">
    <location>
        <begin position="97"/>
        <end position="118"/>
    </location>
</feature>
<evidence type="ECO:0000256" key="2">
    <source>
        <dbReference type="SAM" id="MobiDB-lite"/>
    </source>
</evidence>
<keyword evidence="5" id="KW-1185">Reference proteome</keyword>
<gene>
    <name evidence="4" type="ORF">SPF06_02435</name>
</gene>